<dbReference type="OrthoDB" id="10062329at2759"/>
<dbReference type="InterPro" id="IPR024445">
    <property type="entry name" value="Tnp_ISXO2-like"/>
</dbReference>
<evidence type="ECO:0000313" key="3">
    <source>
        <dbReference type="EMBL" id="OMJ83814.1"/>
    </source>
</evidence>
<dbReference type="SMART" id="SM01126">
    <property type="entry name" value="DDE_Tnp_IS1595"/>
    <property type="match status" value="1"/>
</dbReference>
<name>A0A1R2C458_9CILI</name>
<evidence type="ECO:0000313" key="4">
    <source>
        <dbReference type="Proteomes" id="UP000187209"/>
    </source>
</evidence>
<dbReference type="PANTHER" id="PTHR47163">
    <property type="entry name" value="DDE_TNP_IS1595 DOMAIN-CONTAINING PROTEIN"/>
    <property type="match status" value="1"/>
</dbReference>
<feature type="coiled-coil region" evidence="1">
    <location>
        <begin position="35"/>
        <end position="66"/>
    </location>
</feature>
<keyword evidence="4" id="KW-1185">Reference proteome</keyword>
<feature type="domain" description="ISXO2-like transposase" evidence="2">
    <location>
        <begin position="214"/>
        <end position="352"/>
    </location>
</feature>
<dbReference type="PANTHER" id="PTHR47163:SF2">
    <property type="entry name" value="SI:DKEY-17M8.2"/>
    <property type="match status" value="1"/>
</dbReference>
<accession>A0A1R2C458</accession>
<evidence type="ECO:0000259" key="2">
    <source>
        <dbReference type="SMART" id="SM01126"/>
    </source>
</evidence>
<organism evidence="3 4">
    <name type="scientific">Stentor coeruleus</name>
    <dbReference type="NCBI Taxonomy" id="5963"/>
    <lineage>
        <taxon>Eukaryota</taxon>
        <taxon>Sar</taxon>
        <taxon>Alveolata</taxon>
        <taxon>Ciliophora</taxon>
        <taxon>Postciliodesmatophora</taxon>
        <taxon>Heterotrichea</taxon>
        <taxon>Heterotrichida</taxon>
        <taxon>Stentoridae</taxon>
        <taxon>Stentor</taxon>
    </lineage>
</organism>
<evidence type="ECO:0000256" key="1">
    <source>
        <dbReference type="SAM" id="Coils"/>
    </source>
</evidence>
<protein>
    <recommendedName>
        <fullName evidence="2">ISXO2-like transposase domain-containing protein</fullName>
    </recommendedName>
</protein>
<dbReference type="NCBIfam" id="NF033547">
    <property type="entry name" value="transpos_IS1595"/>
    <property type="match status" value="1"/>
</dbReference>
<dbReference type="Pfam" id="PF12762">
    <property type="entry name" value="DDE_Tnp_IS1595"/>
    <property type="match status" value="1"/>
</dbReference>
<comment type="caution">
    <text evidence="3">The sequence shown here is derived from an EMBL/GenBank/DDBJ whole genome shotgun (WGS) entry which is preliminary data.</text>
</comment>
<dbReference type="InterPro" id="IPR053164">
    <property type="entry name" value="IS1016-like_transposase"/>
</dbReference>
<dbReference type="Proteomes" id="UP000187209">
    <property type="component" value="Unassembled WGS sequence"/>
</dbReference>
<sequence length="383" mass="44917">MIRVCEEHGEEIMRCSCCFDLVTSAALFSSDEAKLEKAVEVVSEMKQNLIDEKKELLASLATIKEKMYLKNPILPKNYIRDSRLLEYIMNMNIPLNILTIIYDPEFSLAFLFQKGILKSKHLCKCQAECQLKRQGKHFFFVCDCGNVEHITKGSFWEKYELPPSKIVLTLFLWVMNITSANIAQLLTLTAEITNPVTEKLREIISAEYLNTLPKFRGVVEIDESCFKSGRDKNQRYLQDRWVFGLYERERKLVYMQVVQKRDAKTLIPIIQERCELGTTIISDQWYAYNKLAEFGYPHYTVDHSRFFVNPNSREIHTQDIEISWCWAKYNVKKHRNTVNLQHLLNVFCWMRQFKKKEKGTELASVLNAASEIISRYEEKVVKT</sequence>
<gene>
    <name evidence="3" type="ORF">SteCoe_15225</name>
</gene>
<proteinExistence type="predicted"/>
<keyword evidence="1" id="KW-0175">Coiled coil</keyword>
<dbReference type="AlphaFoldDB" id="A0A1R2C458"/>
<reference evidence="3 4" key="1">
    <citation type="submission" date="2016-11" db="EMBL/GenBank/DDBJ databases">
        <title>The macronuclear genome of Stentor coeruleus: a giant cell with tiny introns.</title>
        <authorList>
            <person name="Slabodnick M."/>
            <person name="Ruby J.G."/>
            <person name="Reiff S.B."/>
            <person name="Swart E.C."/>
            <person name="Gosai S."/>
            <person name="Prabakaran S."/>
            <person name="Witkowska E."/>
            <person name="Larue G.E."/>
            <person name="Fisher S."/>
            <person name="Freeman R.M."/>
            <person name="Gunawardena J."/>
            <person name="Chu W."/>
            <person name="Stover N.A."/>
            <person name="Gregory B.D."/>
            <person name="Nowacki M."/>
            <person name="Derisi J."/>
            <person name="Roy S.W."/>
            <person name="Marshall W.F."/>
            <person name="Sood P."/>
        </authorList>
    </citation>
    <scope>NUCLEOTIDE SEQUENCE [LARGE SCALE GENOMIC DNA]</scope>
    <source>
        <strain evidence="3">WM001</strain>
    </source>
</reference>
<dbReference type="EMBL" id="MPUH01000291">
    <property type="protein sequence ID" value="OMJ83814.1"/>
    <property type="molecule type" value="Genomic_DNA"/>
</dbReference>